<protein>
    <submittedName>
        <fullName evidence="3">Protein APEM9 isoform X1</fullName>
    </submittedName>
</protein>
<name>A0A1S3C5A0_CUCME</name>
<accession>A0A1S3C5A0</accession>
<keyword evidence="1" id="KW-0472">Membrane</keyword>
<dbReference type="RefSeq" id="XP_008457045.1">
    <property type="nucleotide sequence ID" value="XM_008458823.3"/>
</dbReference>
<evidence type="ECO:0000256" key="1">
    <source>
        <dbReference type="SAM" id="Phobius"/>
    </source>
</evidence>
<keyword evidence="2" id="KW-1185">Reference proteome</keyword>
<proteinExistence type="predicted"/>
<keyword evidence="1" id="KW-1133">Transmembrane helix</keyword>
<dbReference type="eggNOG" id="ENOG502QV2J">
    <property type="taxonomic scope" value="Eukaryota"/>
</dbReference>
<reference evidence="3" key="1">
    <citation type="submission" date="2025-08" db="UniProtKB">
        <authorList>
            <consortium name="RefSeq"/>
        </authorList>
    </citation>
    <scope>IDENTIFICATION</scope>
    <source>
        <tissue evidence="3">Stem</tissue>
    </source>
</reference>
<dbReference type="InParanoid" id="A0A1S3C5A0"/>
<dbReference type="KEGG" id="cmo:103496818"/>
<evidence type="ECO:0000313" key="3">
    <source>
        <dbReference type="RefSeq" id="XP_008457045.1"/>
    </source>
</evidence>
<keyword evidence="1" id="KW-0812">Transmembrane</keyword>
<organism evidence="2 3">
    <name type="scientific">Cucumis melo</name>
    <name type="common">Muskmelon</name>
    <dbReference type="NCBI Taxonomy" id="3656"/>
    <lineage>
        <taxon>Eukaryota</taxon>
        <taxon>Viridiplantae</taxon>
        <taxon>Streptophyta</taxon>
        <taxon>Embryophyta</taxon>
        <taxon>Tracheophyta</taxon>
        <taxon>Spermatophyta</taxon>
        <taxon>Magnoliopsida</taxon>
        <taxon>eudicotyledons</taxon>
        <taxon>Gunneridae</taxon>
        <taxon>Pentapetalae</taxon>
        <taxon>rosids</taxon>
        <taxon>fabids</taxon>
        <taxon>Cucurbitales</taxon>
        <taxon>Cucurbitaceae</taxon>
        <taxon>Benincaseae</taxon>
        <taxon>Cucumis</taxon>
    </lineage>
</organism>
<dbReference type="FunCoup" id="A0A1S3C5A0">
    <property type="interactions" value="1454"/>
</dbReference>
<feature type="transmembrane region" description="Helical" evidence="1">
    <location>
        <begin position="76"/>
        <end position="98"/>
    </location>
</feature>
<dbReference type="GO" id="GO:0015919">
    <property type="term" value="P:peroxisomal membrane transport"/>
    <property type="evidence" value="ECO:0007669"/>
    <property type="project" value="InterPro"/>
</dbReference>
<dbReference type="OrthoDB" id="1919407at2759"/>
<dbReference type="AlphaFoldDB" id="A0A1S3C5A0"/>
<dbReference type="PANTHER" id="PTHR36361:SF1">
    <property type="entry name" value="PROTEIN APEM9"/>
    <property type="match status" value="1"/>
</dbReference>
<dbReference type="SMR" id="A0A1S3C5A0"/>
<feature type="transmembrane region" description="Helical" evidence="1">
    <location>
        <begin position="272"/>
        <end position="294"/>
    </location>
</feature>
<evidence type="ECO:0000313" key="2">
    <source>
        <dbReference type="Proteomes" id="UP001652600"/>
    </source>
</evidence>
<sequence length="345" mass="38682">MDAGEAIWKEIELAESYLVCAMFEEAVALSSSVLKRISQLENGIEKNEMMESAGMVLIQSLKELGRTSQILNELRVSFSSVAAIPFTVLLFGACFHFSEGLSDMQSLLEEFLGKWNLLNEEVYVFVGSRSIDDRECHAQLTVDEYLQLVHVYLRIVTEIGLKDVDLAVSWVEKAALPEGKRQILLRRLDYLQSKKPASSSQSSSSSLLRNDHRKHLSSSEGLQVSRASETALDPGYHQDGGSANRETVLRLHKLTKPSFWPFRTITLKFGSFRLVVSTRKIVLSCFLVLIYYLLRRKLTAVKRMAQKQGSSMKKALVDLWQLAFSYQVNPLAIAQPLSGAARGVS</sequence>
<dbReference type="GeneID" id="103496818"/>
<dbReference type="PANTHER" id="PTHR36361">
    <property type="entry name" value="PROTEIN APEM9"/>
    <property type="match status" value="1"/>
</dbReference>
<dbReference type="Proteomes" id="UP001652600">
    <property type="component" value="Chromosome 6"/>
</dbReference>
<gene>
    <name evidence="3" type="primary">LOC103496818</name>
</gene>
<dbReference type="InterPro" id="IPR034571">
    <property type="entry name" value="APEM9"/>
</dbReference>